<gene>
    <name evidence="1" type="ORF">EYF80_063279</name>
</gene>
<sequence>MHNETRFYCSSAKGQSVGNQRKLTHRALWDTRPDLCPEGTKIKKG</sequence>
<dbReference type="EMBL" id="SRLO01009919">
    <property type="protein sequence ID" value="TNN26585.1"/>
    <property type="molecule type" value="Genomic_DNA"/>
</dbReference>
<accession>A0A4Z2ECX1</accession>
<organism evidence="1 2">
    <name type="scientific">Liparis tanakae</name>
    <name type="common">Tanaka's snailfish</name>
    <dbReference type="NCBI Taxonomy" id="230148"/>
    <lineage>
        <taxon>Eukaryota</taxon>
        <taxon>Metazoa</taxon>
        <taxon>Chordata</taxon>
        <taxon>Craniata</taxon>
        <taxon>Vertebrata</taxon>
        <taxon>Euteleostomi</taxon>
        <taxon>Actinopterygii</taxon>
        <taxon>Neopterygii</taxon>
        <taxon>Teleostei</taxon>
        <taxon>Neoteleostei</taxon>
        <taxon>Acanthomorphata</taxon>
        <taxon>Eupercaria</taxon>
        <taxon>Perciformes</taxon>
        <taxon>Cottioidei</taxon>
        <taxon>Cottales</taxon>
        <taxon>Liparidae</taxon>
        <taxon>Liparis</taxon>
    </lineage>
</organism>
<keyword evidence="2" id="KW-1185">Reference proteome</keyword>
<proteinExistence type="predicted"/>
<reference evidence="1 2" key="1">
    <citation type="submission" date="2019-03" db="EMBL/GenBank/DDBJ databases">
        <title>First draft genome of Liparis tanakae, snailfish: a comprehensive survey of snailfish specific genes.</title>
        <authorList>
            <person name="Kim W."/>
            <person name="Song I."/>
            <person name="Jeong J.-H."/>
            <person name="Kim D."/>
            <person name="Kim S."/>
            <person name="Ryu S."/>
            <person name="Song J.Y."/>
            <person name="Lee S.K."/>
        </authorList>
    </citation>
    <scope>NUCLEOTIDE SEQUENCE [LARGE SCALE GENOMIC DNA]</scope>
    <source>
        <tissue evidence="1">Muscle</tissue>
    </source>
</reference>
<protein>
    <submittedName>
        <fullName evidence="1">Uncharacterized protein</fullName>
    </submittedName>
</protein>
<evidence type="ECO:0000313" key="1">
    <source>
        <dbReference type="EMBL" id="TNN26585.1"/>
    </source>
</evidence>
<name>A0A4Z2ECX1_9TELE</name>
<comment type="caution">
    <text evidence="1">The sequence shown here is derived from an EMBL/GenBank/DDBJ whole genome shotgun (WGS) entry which is preliminary data.</text>
</comment>
<evidence type="ECO:0000313" key="2">
    <source>
        <dbReference type="Proteomes" id="UP000314294"/>
    </source>
</evidence>
<dbReference type="Proteomes" id="UP000314294">
    <property type="component" value="Unassembled WGS sequence"/>
</dbReference>
<dbReference type="AlphaFoldDB" id="A0A4Z2ECX1"/>